<evidence type="ECO:0000256" key="3">
    <source>
        <dbReference type="ARBA" id="ARBA00012201"/>
    </source>
</evidence>
<evidence type="ECO:0000256" key="17">
    <source>
        <dbReference type="RuleBase" id="RU000405"/>
    </source>
</evidence>
<dbReference type="SMART" id="SM00044">
    <property type="entry name" value="CYCc"/>
    <property type="match status" value="1"/>
</dbReference>
<evidence type="ECO:0000256" key="12">
    <source>
        <dbReference type="ARBA" id="ARBA00023136"/>
    </source>
</evidence>
<dbReference type="InterPro" id="IPR019734">
    <property type="entry name" value="TPR_rpt"/>
</dbReference>
<comment type="caution">
    <text evidence="20">The sequence shown here is derived from an EMBL/GenBank/DDBJ whole genome shotgun (WGS) entry which is preliminary data.</text>
</comment>
<gene>
    <name evidence="20" type="ORF">E0F76_14575</name>
</gene>
<dbReference type="Proteomes" id="UP000295479">
    <property type="component" value="Unassembled WGS sequence"/>
</dbReference>
<evidence type="ECO:0000256" key="16">
    <source>
        <dbReference type="ARBA" id="ARBA00064436"/>
    </source>
</evidence>
<evidence type="ECO:0000256" key="13">
    <source>
        <dbReference type="ARBA" id="ARBA00023239"/>
    </source>
</evidence>
<dbReference type="EC" id="4.6.1.1" evidence="3"/>
<keyword evidence="7" id="KW-0547">Nucleotide-binding</keyword>
<dbReference type="InterPro" id="IPR050401">
    <property type="entry name" value="Cyclic_nucleotide_synthase"/>
</dbReference>
<dbReference type="PROSITE" id="PS50125">
    <property type="entry name" value="GUANYLATE_CYCLASE_2"/>
    <property type="match status" value="1"/>
</dbReference>
<keyword evidence="6" id="KW-0479">Metal-binding</keyword>
<evidence type="ECO:0000256" key="5">
    <source>
        <dbReference type="ARBA" id="ARBA00022692"/>
    </source>
</evidence>
<protein>
    <recommendedName>
        <fullName evidence="4">Adenylate cyclase</fullName>
        <ecNumber evidence="3">4.6.1.1</ecNumber>
    </recommendedName>
    <alternativeName>
        <fullName evidence="14">ATP pyrophosphate-lyase</fullName>
    </alternativeName>
    <alternativeName>
        <fullName evidence="15">Adenylyl cyclase</fullName>
    </alternativeName>
</protein>
<proteinExistence type="inferred from homology"/>
<keyword evidence="10 18" id="KW-1133">Transmembrane helix</keyword>
<dbReference type="GO" id="GO:0004016">
    <property type="term" value="F:adenylate cyclase activity"/>
    <property type="evidence" value="ECO:0007669"/>
    <property type="project" value="UniProtKB-EC"/>
</dbReference>
<evidence type="ECO:0000256" key="11">
    <source>
        <dbReference type="ARBA" id="ARBA00022998"/>
    </source>
</evidence>
<evidence type="ECO:0000259" key="19">
    <source>
        <dbReference type="PROSITE" id="PS50125"/>
    </source>
</evidence>
<feature type="domain" description="Guanylate cyclase" evidence="19">
    <location>
        <begin position="430"/>
        <end position="560"/>
    </location>
</feature>
<dbReference type="EMBL" id="SMFK01000011">
    <property type="protein sequence ID" value="TDD95279.1"/>
    <property type="molecule type" value="Genomic_DNA"/>
</dbReference>
<comment type="similarity">
    <text evidence="17">Belongs to the adenylyl cyclase class-4/guanylyl cyclase family.</text>
</comment>
<reference evidence="20 21" key="1">
    <citation type="submission" date="2019-03" db="EMBL/GenBank/DDBJ databases">
        <title>Flavobacterium AR-3-4 sp. nov. isolated from arctic soil.</title>
        <authorList>
            <person name="Chaudhary D.K."/>
        </authorList>
    </citation>
    <scope>NUCLEOTIDE SEQUENCE [LARGE SCALE GENOMIC DNA]</scope>
    <source>
        <strain evidence="20 21">AR-3-4</strain>
    </source>
</reference>
<dbReference type="PANTHER" id="PTHR11920">
    <property type="entry name" value="GUANYLYL CYCLASE"/>
    <property type="match status" value="1"/>
</dbReference>
<name>A0A4R5C909_9FLAO</name>
<evidence type="ECO:0000256" key="8">
    <source>
        <dbReference type="ARBA" id="ARBA00022840"/>
    </source>
</evidence>
<evidence type="ECO:0000256" key="2">
    <source>
        <dbReference type="ARBA" id="ARBA00004370"/>
    </source>
</evidence>
<evidence type="ECO:0000313" key="21">
    <source>
        <dbReference type="Proteomes" id="UP000295479"/>
    </source>
</evidence>
<dbReference type="Pfam" id="PF00211">
    <property type="entry name" value="Guanylate_cyc"/>
    <property type="match status" value="1"/>
</dbReference>
<keyword evidence="8" id="KW-0067">ATP-binding</keyword>
<dbReference type="FunFam" id="3.30.70.1230:FF:000033">
    <property type="entry name" value="Adenylate cyclase"/>
    <property type="match status" value="1"/>
</dbReference>
<dbReference type="PROSITE" id="PS00452">
    <property type="entry name" value="GUANYLATE_CYCLASE_1"/>
    <property type="match status" value="1"/>
</dbReference>
<dbReference type="PANTHER" id="PTHR11920:SF335">
    <property type="entry name" value="GUANYLATE CYCLASE"/>
    <property type="match status" value="1"/>
</dbReference>
<dbReference type="GO" id="GO:0006171">
    <property type="term" value="P:cAMP biosynthetic process"/>
    <property type="evidence" value="ECO:0007669"/>
    <property type="project" value="UniProtKB-KW"/>
</dbReference>
<keyword evidence="13 17" id="KW-0456">Lyase</keyword>
<dbReference type="GO" id="GO:0046872">
    <property type="term" value="F:metal ion binding"/>
    <property type="evidence" value="ECO:0007669"/>
    <property type="project" value="UniProtKB-KW"/>
</dbReference>
<keyword evidence="9" id="KW-0460">Magnesium</keyword>
<comment type="subunit">
    <text evidence="16">Homodimer. Can also exist as monomer.</text>
</comment>
<dbReference type="InterPro" id="IPR029787">
    <property type="entry name" value="Nucleotide_cyclase"/>
</dbReference>
<keyword evidence="5 18" id="KW-0812">Transmembrane</keyword>
<evidence type="ECO:0000256" key="7">
    <source>
        <dbReference type="ARBA" id="ARBA00022741"/>
    </source>
</evidence>
<evidence type="ECO:0000256" key="15">
    <source>
        <dbReference type="ARBA" id="ARBA00032637"/>
    </source>
</evidence>
<evidence type="ECO:0000256" key="6">
    <source>
        <dbReference type="ARBA" id="ARBA00022723"/>
    </source>
</evidence>
<dbReference type="AlphaFoldDB" id="A0A4R5C909"/>
<dbReference type="InterPro" id="IPR011990">
    <property type="entry name" value="TPR-like_helical_dom_sf"/>
</dbReference>
<dbReference type="GO" id="GO:0005886">
    <property type="term" value="C:plasma membrane"/>
    <property type="evidence" value="ECO:0007669"/>
    <property type="project" value="UniProtKB-ARBA"/>
</dbReference>
<keyword evidence="12 18" id="KW-0472">Membrane</keyword>
<evidence type="ECO:0000256" key="1">
    <source>
        <dbReference type="ARBA" id="ARBA00001593"/>
    </source>
</evidence>
<dbReference type="InterPro" id="IPR018297">
    <property type="entry name" value="A/G_cyclase_CS"/>
</dbReference>
<evidence type="ECO:0000313" key="20">
    <source>
        <dbReference type="EMBL" id="TDD95279.1"/>
    </source>
</evidence>
<comment type="catalytic activity">
    <reaction evidence="1">
        <text>ATP = 3',5'-cyclic AMP + diphosphate</text>
        <dbReference type="Rhea" id="RHEA:15389"/>
        <dbReference type="ChEBI" id="CHEBI:30616"/>
        <dbReference type="ChEBI" id="CHEBI:33019"/>
        <dbReference type="ChEBI" id="CHEBI:58165"/>
        <dbReference type="EC" id="4.6.1.1"/>
    </reaction>
</comment>
<keyword evidence="21" id="KW-1185">Reference proteome</keyword>
<evidence type="ECO:0000256" key="18">
    <source>
        <dbReference type="SAM" id="Phobius"/>
    </source>
</evidence>
<keyword evidence="11" id="KW-0115">cAMP biosynthesis</keyword>
<evidence type="ECO:0000256" key="14">
    <source>
        <dbReference type="ARBA" id="ARBA00032597"/>
    </source>
</evidence>
<evidence type="ECO:0000256" key="4">
    <source>
        <dbReference type="ARBA" id="ARBA00021420"/>
    </source>
</evidence>
<dbReference type="Pfam" id="PF12862">
    <property type="entry name" value="ANAPC5"/>
    <property type="match status" value="2"/>
</dbReference>
<dbReference type="GO" id="GO:0005524">
    <property type="term" value="F:ATP binding"/>
    <property type="evidence" value="ECO:0007669"/>
    <property type="project" value="UniProtKB-KW"/>
</dbReference>
<dbReference type="OrthoDB" id="9806704at2"/>
<dbReference type="Gene3D" id="1.25.40.10">
    <property type="entry name" value="Tetratricopeptide repeat domain"/>
    <property type="match status" value="1"/>
</dbReference>
<dbReference type="InterPro" id="IPR026000">
    <property type="entry name" value="Apc5_dom"/>
</dbReference>
<organism evidence="20 21">
    <name type="scientific">Flavobacterium cellulosilyticum</name>
    <dbReference type="NCBI Taxonomy" id="2541731"/>
    <lineage>
        <taxon>Bacteria</taxon>
        <taxon>Pseudomonadati</taxon>
        <taxon>Bacteroidota</taxon>
        <taxon>Flavobacteriia</taxon>
        <taxon>Flavobacteriales</taxon>
        <taxon>Flavobacteriaceae</taxon>
        <taxon>Flavobacterium</taxon>
    </lineage>
</organism>
<dbReference type="SUPFAM" id="SSF55073">
    <property type="entry name" value="Nucleotide cyclase"/>
    <property type="match status" value="1"/>
</dbReference>
<dbReference type="InterPro" id="IPR001054">
    <property type="entry name" value="A/G_cyclase"/>
</dbReference>
<evidence type="ECO:0000256" key="9">
    <source>
        <dbReference type="ARBA" id="ARBA00022842"/>
    </source>
</evidence>
<evidence type="ECO:0000256" key="10">
    <source>
        <dbReference type="ARBA" id="ARBA00022989"/>
    </source>
</evidence>
<dbReference type="Gene3D" id="3.30.70.1230">
    <property type="entry name" value="Nucleotide cyclase"/>
    <property type="match status" value="1"/>
</dbReference>
<sequence length="611" mass="69678">MPLLKTLCFKKAYILLGFFIFCYNGIYCQNQKLADSIEIIYLKESYNQKDKLKILKQLSVNETDTDKKLTYSLELIQTAKTLDSVDYLFSGYLEKGNALRLKSDLNQALESYFQGARIAVKKKQKRDLGLIYISIATVYSIIGNHKNSVQYFKGATKILRQEKDSINIASALLNAGDECINMDDLKSALEFTKESEAIFNAIKYPLGQAYSLGNLGMIYAKMGIDSQAEKNINKAILLLQKLGEFYPICVYLTYMSDIYLNKNDKIEALNYASRSLVLAKKYKLKKEVCDANLKISELYEALGNPSKSLSYFKEHITYRDSVSNIDYVQKMADLRTDFEVSQKQVEVDLLNQTKKTQRIISIASIMALFLVFLLALGLYRRYKFIKKTNIIIEEEKNKSNNLLLNILPEETALELKQSGKVQAKKFESVTVLFTDFVGFTHYAENLSPEKLVESVDYYFSKFDEIIENHELEKIKTVGDAYMCAGGLPFPTKDHAYKMILAAIDIAEFVKDSKKNNPENQIRFDIRIGINTGPVVAGVVGIKKFSYDIWGDTVNIASRMETNSDSGKINISENTYQLIKDLFNCDYRGEIDAKNKGRMKMYFVNGFKIKSI</sequence>
<dbReference type="SUPFAM" id="SSF48452">
    <property type="entry name" value="TPR-like"/>
    <property type="match status" value="2"/>
</dbReference>
<dbReference type="GO" id="GO:0035556">
    <property type="term" value="P:intracellular signal transduction"/>
    <property type="evidence" value="ECO:0007669"/>
    <property type="project" value="InterPro"/>
</dbReference>
<feature type="transmembrane region" description="Helical" evidence="18">
    <location>
        <begin position="359"/>
        <end position="379"/>
    </location>
</feature>
<comment type="subcellular location">
    <subcellularLocation>
        <location evidence="2">Membrane</location>
    </subcellularLocation>
</comment>
<accession>A0A4R5C909</accession>
<dbReference type="SMART" id="SM00028">
    <property type="entry name" value="TPR"/>
    <property type="match status" value="6"/>
</dbReference>
<dbReference type="CDD" id="cd07302">
    <property type="entry name" value="CHD"/>
    <property type="match status" value="1"/>
</dbReference>